<dbReference type="EMBL" id="WNXD01000001">
    <property type="protein sequence ID" value="MBB2144042.1"/>
    <property type="molecule type" value="Genomic_DNA"/>
</dbReference>
<reference evidence="9" key="1">
    <citation type="submission" date="2019-11" db="EMBL/GenBank/DDBJ databases">
        <title>Description of Pedobacter sp. LMG 31464T.</title>
        <authorList>
            <person name="Carlier A."/>
            <person name="Qi S."/>
            <person name="Vandamme P."/>
        </authorList>
    </citation>
    <scope>NUCLEOTIDE SEQUENCE</scope>
    <source>
        <strain evidence="9">LMG 31464</strain>
    </source>
</reference>
<dbReference type="InterPro" id="IPR025640">
    <property type="entry name" value="GYF_2"/>
</dbReference>
<dbReference type="RefSeq" id="WP_182920744.1">
    <property type="nucleotide sequence ID" value="NZ_WNXD01000001.1"/>
</dbReference>
<comment type="caution">
    <text evidence="9">The sequence shown here is derived from an EMBL/GenBank/DDBJ whole genome shotgun (WGS) entry which is preliminary data.</text>
</comment>
<feature type="domain" description="GYF" evidence="8">
    <location>
        <begin position="5"/>
        <end position="48"/>
    </location>
</feature>
<evidence type="ECO:0000259" key="7">
    <source>
        <dbReference type="Pfam" id="PF06271"/>
    </source>
</evidence>
<dbReference type="Proteomes" id="UP000601055">
    <property type="component" value="Unassembled WGS sequence"/>
</dbReference>
<keyword evidence="3 6" id="KW-0812">Transmembrane</keyword>
<evidence type="ECO:0000256" key="3">
    <source>
        <dbReference type="ARBA" id="ARBA00022692"/>
    </source>
</evidence>
<evidence type="ECO:0000313" key="10">
    <source>
        <dbReference type="Proteomes" id="UP000601055"/>
    </source>
</evidence>
<name>A0A923IVG8_9SPHI</name>
<accession>A0A923IVG8</accession>
<gene>
    <name evidence="9" type="ORF">GM921_00965</name>
</gene>
<comment type="subcellular location">
    <subcellularLocation>
        <location evidence="1">Cell membrane</location>
        <topology evidence="1">Multi-pass membrane protein</topology>
    </subcellularLocation>
</comment>
<dbReference type="AlphaFoldDB" id="A0A923IVG8"/>
<proteinExistence type="predicted"/>
<dbReference type="Pfam" id="PF14237">
    <property type="entry name" value="GYF_2"/>
    <property type="match status" value="1"/>
</dbReference>
<dbReference type="InterPro" id="IPR051791">
    <property type="entry name" value="Pra-immunoreactive"/>
</dbReference>
<protein>
    <submittedName>
        <fullName evidence="9">RDD family protein</fullName>
    </submittedName>
</protein>
<evidence type="ECO:0000256" key="6">
    <source>
        <dbReference type="SAM" id="Phobius"/>
    </source>
</evidence>
<evidence type="ECO:0000259" key="8">
    <source>
        <dbReference type="Pfam" id="PF14237"/>
    </source>
</evidence>
<evidence type="ECO:0000256" key="5">
    <source>
        <dbReference type="ARBA" id="ARBA00023136"/>
    </source>
</evidence>
<dbReference type="PANTHER" id="PTHR36115">
    <property type="entry name" value="PROLINE-RICH ANTIGEN HOMOLOG-RELATED"/>
    <property type="match status" value="1"/>
</dbReference>
<evidence type="ECO:0000256" key="4">
    <source>
        <dbReference type="ARBA" id="ARBA00022989"/>
    </source>
</evidence>
<keyword evidence="5 6" id="KW-0472">Membrane</keyword>
<keyword evidence="4 6" id="KW-1133">Transmembrane helix</keyword>
<feature type="transmembrane region" description="Helical" evidence="6">
    <location>
        <begin position="78"/>
        <end position="96"/>
    </location>
</feature>
<keyword evidence="10" id="KW-1185">Reference proteome</keyword>
<dbReference type="InterPro" id="IPR010432">
    <property type="entry name" value="RDD"/>
</dbReference>
<feature type="domain" description="RDD" evidence="7">
    <location>
        <begin position="65"/>
        <end position="191"/>
    </location>
</feature>
<evidence type="ECO:0000313" key="9">
    <source>
        <dbReference type="EMBL" id="MBB2144042.1"/>
    </source>
</evidence>
<keyword evidence="2" id="KW-1003">Cell membrane</keyword>
<organism evidence="9 10">
    <name type="scientific">Pedobacter planticolens</name>
    <dbReference type="NCBI Taxonomy" id="2679964"/>
    <lineage>
        <taxon>Bacteria</taxon>
        <taxon>Pseudomonadati</taxon>
        <taxon>Bacteroidota</taxon>
        <taxon>Sphingobacteriia</taxon>
        <taxon>Sphingobacteriales</taxon>
        <taxon>Sphingobacteriaceae</taxon>
        <taxon>Pedobacter</taxon>
    </lineage>
</organism>
<dbReference type="GO" id="GO:0005886">
    <property type="term" value="C:plasma membrane"/>
    <property type="evidence" value="ECO:0007669"/>
    <property type="project" value="UniProtKB-SubCell"/>
</dbReference>
<evidence type="ECO:0000256" key="1">
    <source>
        <dbReference type="ARBA" id="ARBA00004651"/>
    </source>
</evidence>
<feature type="transmembrane region" description="Helical" evidence="6">
    <location>
        <begin position="103"/>
        <end position="120"/>
    </location>
</feature>
<evidence type="ECO:0000256" key="2">
    <source>
        <dbReference type="ARBA" id="ARBA00022475"/>
    </source>
</evidence>
<dbReference type="Pfam" id="PF06271">
    <property type="entry name" value="RDD"/>
    <property type="match status" value="1"/>
</dbReference>
<sequence length="200" mass="22726">MEYTVVINGKPEGPYSLAELKNLNIKPGTFIRTPSMDDYKEAHELPELREWLGFRHQQTAPQYFASFDQRLLASVIDYFFLMMAYVAVVLITFIFIDQKAIRVTTALVFLALVPIAKLVYGSFAEASIKQATIGKRLLDIKVTDMLGNRIPLGVSFSRNLAKTISVMPLFLGYLYSFLNKKQQCLHDVIANTLVIKQRLI</sequence>